<evidence type="ECO:0000313" key="10">
    <source>
        <dbReference type="Proteomes" id="UP000319931"/>
    </source>
</evidence>
<accession>A0A502FHX7</accession>
<feature type="transmembrane region" description="Helical" evidence="8">
    <location>
        <begin position="310"/>
        <end position="327"/>
    </location>
</feature>
<protein>
    <submittedName>
        <fullName evidence="9">DUF2029 domain-containing protein</fullName>
    </submittedName>
</protein>
<name>A0A502FHX7_9SPHN</name>
<evidence type="ECO:0000256" key="6">
    <source>
        <dbReference type="ARBA" id="ARBA00023136"/>
    </source>
</evidence>
<keyword evidence="3" id="KW-0808">Transferase</keyword>
<comment type="caution">
    <text evidence="9">The sequence shown here is derived from an EMBL/GenBank/DDBJ whole genome shotgun (WGS) entry which is preliminary data.</text>
</comment>
<keyword evidence="6 8" id="KW-0472">Membrane</keyword>
<feature type="transmembrane region" description="Helical" evidence="8">
    <location>
        <begin position="358"/>
        <end position="375"/>
    </location>
</feature>
<dbReference type="RefSeq" id="WP_140852013.1">
    <property type="nucleotide sequence ID" value="NZ_RCZC01000008.1"/>
</dbReference>
<feature type="transmembrane region" description="Helical" evidence="8">
    <location>
        <begin position="134"/>
        <end position="160"/>
    </location>
</feature>
<evidence type="ECO:0000313" key="9">
    <source>
        <dbReference type="EMBL" id="TPG49070.1"/>
    </source>
</evidence>
<evidence type="ECO:0000256" key="8">
    <source>
        <dbReference type="SAM" id="Phobius"/>
    </source>
</evidence>
<organism evidence="9 10">
    <name type="scientific">Sphingomonas glacialis</name>
    <dbReference type="NCBI Taxonomy" id="658225"/>
    <lineage>
        <taxon>Bacteria</taxon>
        <taxon>Pseudomonadati</taxon>
        <taxon>Pseudomonadota</taxon>
        <taxon>Alphaproteobacteria</taxon>
        <taxon>Sphingomonadales</taxon>
        <taxon>Sphingomonadaceae</taxon>
        <taxon>Sphingomonas</taxon>
    </lineage>
</organism>
<dbReference type="GO" id="GO:0005886">
    <property type="term" value="C:plasma membrane"/>
    <property type="evidence" value="ECO:0007669"/>
    <property type="project" value="UniProtKB-SubCell"/>
</dbReference>
<sequence>MEPMVIPQRDDPYRPYRRVGAVLAACIVLVGCVEVIRNVLHPTSVDFLSFWGAGKLALGGAAASAYDAASLHALQIKVAAFDAGDMPYPYAPAFLLLLLPFALLPFPVAMGAWSAVTLPLYAVVARRFAPRSGWLAVAFPPVFVSIAIGQNAFLTAAAFLGGLTLLAHGRKVAAGMVLGCLILKPQLALMLPVAMLAAREWRVIAGAAISSLAILLIGLLVFGTAASVAWLAQMPLYMHIARDGLVGWHKLTSLYAAGRQAGLSETAAMVVHSAVALGAAGLVADIWRSDATPSAKAGVLGAATMLASPYVYMYDALMLLPAFVFLVERRAPVAVVGSLWLLPIAGILQAAWRNGPINIGPVVPIVLLLLCYRLGRAHSAAGSGRAGSTFGVDDGPIIPIGYESARP</sequence>
<evidence type="ECO:0000256" key="7">
    <source>
        <dbReference type="ARBA" id="ARBA00024033"/>
    </source>
</evidence>
<dbReference type="InterPro" id="IPR018584">
    <property type="entry name" value="GT87"/>
</dbReference>
<gene>
    <name evidence="9" type="ORF">EAH76_19815</name>
</gene>
<dbReference type="Proteomes" id="UP000319931">
    <property type="component" value="Unassembled WGS sequence"/>
</dbReference>
<comment type="subcellular location">
    <subcellularLocation>
        <location evidence="1">Cell membrane</location>
        <topology evidence="1">Multi-pass membrane protein</topology>
    </subcellularLocation>
</comment>
<feature type="transmembrane region" description="Helical" evidence="8">
    <location>
        <begin position="172"/>
        <end position="191"/>
    </location>
</feature>
<keyword evidence="10" id="KW-1185">Reference proteome</keyword>
<evidence type="ECO:0000256" key="2">
    <source>
        <dbReference type="ARBA" id="ARBA00022475"/>
    </source>
</evidence>
<dbReference type="OrthoDB" id="7679563at2"/>
<keyword evidence="5 8" id="KW-1133">Transmembrane helix</keyword>
<keyword evidence="4 8" id="KW-0812">Transmembrane</keyword>
<keyword evidence="2" id="KW-1003">Cell membrane</keyword>
<evidence type="ECO:0000256" key="1">
    <source>
        <dbReference type="ARBA" id="ARBA00004651"/>
    </source>
</evidence>
<dbReference type="Pfam" id="PF09594">
    <property type="entry name" value="GT87"/>
    <property type="match status" value="1"/>
</dbReference>
<feature type="transmembrane region" description="Helical" evidence="8">
    <location>
        <begin position="94"/>
        <end position="122"/>
    </location>
</feature>
<evidence type="ECO:0000256" key="5">
    <source>
        <dbReference type="ARBA" id="ARBA00022989"/>
    </source>
</evidence>
<dbReference type="GO" id="GO:0016758">
    <property type="term" value="F:hexosyltransferase activity"/>
    <property type="evidence" value="ECO:0007669"/>
    <property type="project" value="InterPro"/>
</dbReference>
<evidence type="ECO:0000256" key="3">
    <source>
        <dbReference type="ARBA" id="ARBA00022679"/>
    </source>
</evidence>
<feature type="transmembrane region" description="Helical" evidence="8">
    <location>
        <begin position="21"/>
        <end position="40"/>
    </location>
</feature>
<evidence type="ECO:0000256" key="4">
    <source>
        <dbReference type="ARBA" id="ARBA00022692"/>
    </source>
</evidence>
<dbReference type="EMBL" id="RCZC01000008">
    <property type="protein sequence ID" value="TPG49070.1"/>
    <property type="molecule type" value="Genomic_DNA"/>
</dbReference>
<comment type="similarity">
    <text evidence="7">Belongs to the glycosyltransferase 87 family.</text>
</comment>
<reference evidence="9 10" key="1">
    <citation type="journal article" date="2019" name="Environ. Microbiol.">
        <title>Species interactions and distinct microbial communities in high Arctic permafrost affected cryosols are associated with the CH4 and CO2 gas fluxes.</title>
        <authorList>
            <person name="Altshuler I."/>
            <person name="Hamel J."/>
            <person name="Turney S."/>
            <person name="Magnuson E."/>
            <person name="Levesque R."/>
            <person name="Greer C."/>
            <person name="Whyte L.G."/>
        </authorList>
    </citation>
    <scope>NUCLEOTIDE SEQUENCE [LARGE SCALE GENOMIC DNA]</scope>
    <source>
        <strain evidence="9 10">E6.1</strain>
    </source>
</reference>
<feature type="transmembrane region" description="Helical" evidence="8">
    <location>
        <begin position="334"/>
        <end position="352"/>
    </location>
</feature>
<feature type="transmembrane region" description="Helical" evidence="8">
    <location>
        <begin position="203"/>
        <end position="232"/>
    </location>
</feature>
<dbReference type="AlphaFoldDB" id="A0A502FHX7"/>
<proteinExistence type="inferred from homology"/>